<comment type="caution">
    <text evidence="3">The sequence shown here is derived from an EMBL/GenBank/DDBJ whole genome shotgun (WGS) entry which is preliminary data.</text>
</comment>
<gene>
    <name evidence="3" type="ORF">AMORRO_LOCUS9731</name>
</gene>
<keyword evidence="2" id="KW-1133">Transmembrane helix</keyword>
<organism evidence="3 4">
    <name type="scientific">Acaulospora morrowiae</name>
    <dbReference type="NCBI Taxonomy" id="94023"/>
    <lineage>
        <taxon>Eukaryota</taxon>
        <taxon>Fungi</taxon>
        <taxon>Fungi incertae sedis</taxon>
        <taxon>Mucoromycota</taxon>
        <taxon>Glomeromycotina</taxon>
        <taxon>Glomeromycetes</taxon>
        <taxon>Diversisporales</taxon>
        <taxon>Acaulosporaceae</taxon>
        <taxon>Acaulospora</taxon>
    </lineage>
</organism>
<protein>
    <submittedName>
        <fullName evidence="3">13633_t:CDS:1</fullName>
    </submittedName>
</protein>
<dbReference type="AlphaFoldDB" id="A0A9N9H1I1"/>
<keyword evidence="4" id="KW-1185">Reference proteome</keyword>
<keyword evidence="2" id="KW-0812">Transmembrane</keyword>
<evidence type="ECO:0000256" key="2">
    <source>
        <dbReference type="SAM" id="Phobius"/>
    </source>
</evidence>
<sequence length="278" mass="32033">MLQFFPLRTPSLPPIRNQPFAFNLSIIIISVTTFCLLSTFCCFTIAINCFAWFFTNIIGGGITKIKREFFDVSCDKESDGASRNVMRIIDYEDRMAGKNNGKMREFDHSRLERGHVLTPAEFLYKRCEKTKNSKLNKPYTPDIPSPLNPERPKDPKDVEYYPSERHLNRSKQRTKLSLTEFSSANLMYGISKDQMIESTAAYRVSKKSHGWQDAISFTPCKKFYDPCDYSENVRDLNARLEQERPDLLRLEDRPRTPSSGYLGIGPSKISGFLHIRSP</sequence>
<feature type="region of interest" description="Disordered" evidence="1">
    <location>
        <begin position="133"/>
        <end position="172"/>
    </location>
</feature>
<evidence type="ECO:0000313" key="4">
    <source>
        <dbReference type="Proteomes" id="UP000789342"/>
    </source>
</evidence>
<evidence type="ECO:0000256" key="1">
    <source>
        <dbReference type="SAM" id="MobiDB-lite"/>
    </source>
</evidence>
<reference evidence="3" key="1">
    <citation type="submission" date="2021-06" db="EMBL/GenBank/DDBJ databases">
        <authorList>
            <person name="Kallberg Y."/>
            <person name="Tangrot J."/>
            <person name="Rosling A."/>
        </authorList>
    </citation>
    <scope>NUCLEOTIDE SEQUENCE</scope>
    <source>
        <strain evidence="3">CL551</strain>
    </source>
</reference>
<dbReference type="Proteomes" id="UP000789342">
    <property type="component" value="Unassembled WGS sequence"/>
</dbReference>
<evidence type="ECO:0000313" key="3">
    <source>
        <dbReference type="EMBL" id="CAG8645897.1"/>
    </source>
</evidence>
<feature type="compositionally biased region" description="Basic and acidic residues" evidence="1">
    <location>
        <begin position="150"/>
        <end position="167"/>
    </location>
</feature>
<feature type="non-terminal residue" evidence="3">
    <location>
        <position position="278"/>
    </location>
</feature>
<feature type="transmembrane region" description="Helical" evidence="2">
    <location>
        <begin position="21"/>
        <end position="54"/>
    </location>
</feature>
<accession>A0A9N9H1I1</accession>
<dbReference type="EMBL" id="CAJVPV010009881">
    <property type="protein sequence ID" value="CAG8645897.1"/>
    <property type="molecule type" value="Genomic_DNA"/>
</dbReference>
<keyword evidence="2" id="KW-0472">Membrane</keyword>
<proteinExistence type="predicted"/>
<name>A0A9N9H1I1_9GLOM</name>